<proteinExistence type="predicted"/>
<evidence type="ECO:0000313" key="1">
    <source>
        <dbReference type="EMBL" id="KAJ9146165.1"/>
    </source>
</evidence>
<keyword evidence="2" id="KW-1185">Reference proteome</keyword>
<reference evidence="1" key="1">
    <citation type="journal article" date="2023" name="Plant Biotechnol. J.">
        <title>Chromosome-level wild Hevea brasiliensis genome provides new tools for genomic-assisted breeding and valuable loci to elevate rubber yield.</title>
        <authorList>
            <person name="Cheng H."/>
            <person name="Song X."/>
            <person name="Hu Y."/>
            <person name="Wu T."/>
            <person name="Yang Q."/>
            <person name="An Z."/>
            <person name="Feng S."/>
            <person name="Deng Z."/>
            <person name="Wu W."/>
            <person name="Zeng X."/>
            <person name="Tu M."/>
            <person name="Wang X."/>
            <person name="Huang H."/>
        </authorList>
    </citation>
    <scope>NUCLEOTIDE SEQUENCE</scope>
    <source>
        <strain evidence="1">MT/VB/25A 57/8</strain>
    </source>
</reference>
<protein>
    <submittedName>
        <fullName evidence="1">Uncharacterized protein</fullName>
    </submittedName>
</protein>
<organism evidence="1 2">
    <name type="scientific">Hevea brasiliensis</name>
    <name type="common">Para rubber tree</name>
    <name type="synonym">Siphonia brasiliensis</name>
    <dbReference type="NCBI Taxonomy" id="3981"/>
    <lineage>
        <taxon>Eukaryota</taxon>
        <taxon>Viridiplantae</taxon>
        <taxon>Streptophyta</taxon>
        <taxon>Embryophyta</taxon>
        <taxon>Tracheophyta</taxon>
        <taxon>Spermatophyta</taxon>
        <taxon>Magnoliopsida</taxon>
        <taxon>eudicotyledons</taxon>
        <taxon>Gunneridae</taxon>
        <taxon>Pentapetalae</taxon>
        <taxon>rosids</taxon>
        <taxon>fabids</taxon>
        <taxon>Malpighiales</taxon>
        <taxon>Euphorbiaceae</taxon>
        <taxon>Crotonoideae</taxon>
        <taxon>Micrandreae</taxon>
        <taxon>Hevea</taxon>
    </lineage>
</organism>
<dbReference type="Proteomes" id="UP001174677">
    <property type="component" value="Chromosome 16"/>
</dbReference>
<dbReference type="EMBL" id="JARPOI010000016">
    <property type="protein sequence ID" value="KAJ9146165.1"/>
    <property type="molecule type" value="Genomic_DNA"/>
</dbReference>
<comment type="caution">
    <text evidence="1">The sequence shown here is derived from an EMBL/GenBank/DDBJ whole genome shotgun (WGS) entry which is preliminary data.</text>
</comment>
<evidence type="ECO:0000313" key="2">
    <source>
        <dbReference type="Proteomes" id="UP001174677"/>
    </source>
</evidence>
<accession>A0ABQ9KPP9</accession>
<sequence length="108" mass="12462">MTFSKSSSPPIKSISLEPIISYDFTKSNKTQKTKKGKKLKECRGECCKASQTKRFWCCHFIVMISENPSLLPLNFSDIFTLNFPLLLPPSPHFCRFRIRWFTSPMPPA</sequence>
<name>A0ABQ9KPP9_HEVBR</name>
<gene>
    <name evidence="1" type="ORF">P3X46_028469</name>
</gene>